<comment type="subcellular location">
    <subcellularLocation>
        <location evidence="1">Nucleus</location>
    </subcellularLocation>
</comment>
<keyword evidence="5" id="KW-0539">Nucleus</keyword>
<dbReference type="InterPro" id="IPR010491">
    <property type="entry name" value="PRP1_N"/>
</dbReference>
<dbReference type="PANTHER" id="PTHR11246:SF1">
    <property type="entry name" value="PRE-MRNA-PROCESSING FACTOR 6"/>
    <property type="match status" value="1"/>
</dbReference>
<keyword evidence="10" id="KW-1185">Reference proteome</keyword>
<dbReference type="Pfam" id="PF13181">
    <property type="entry name" value="TPR_8"/>
    <property type="match status" value="1"/>
</dbReference>
<dbReference type="InterPro" id="IPR019734">
    <property type="entry name" value="TPR_rpt"/>
</dbReference>
<dbReference type="FunFam" id="1.25.40.10:FF:001362">
    <property type="entry name" value="RNA splicing factor"/>
    <property type="match status" value="1"/>
</dbReference>
<dbReference type="GO" id="GO:0008380">
    <property type="term" value="P:RNA splicing"/>
    <property type="evidence" value="ECO:0007669"/>
    <property type="project" value="UniProtKB-KW"/>
</dbReference>
<comment type="caution">
    <text evidence="9">The sequence shown here is derived from an EMBL/GenBank/DDBJ whole genome shotgun (WGS) entry which is preliminary data.</text>
</comment>
<dbReference type="SMART" id="SM00028">
    <property type="entry name" value="TPR"/>
    <property type="match status" value="4"/>
</dbReference>
<evidence type="ECO:0000256" key="3">
    <source>
        <dbReference type="ARBA" id="ARBA00022737"/>
    </source>
</evidence>
<dbReference type="PANTHER" id="PTHR11246">
    <property type="entry name" value="PRE-MRNA SPLICING FACTOR"/>
    <property type="match status" value="1"/>
</dbReference>
<protein>
    <recommendedName>
        <fullName evidence="8">PRP1 splicing factor N-terminal domain-containing protein</fullName>
    </recommendedName>
</protein>
<evidence type="ECO:0000256" key="1">
    <source>
        <dbReference type="ARBA" id="ARBA00004123"/>
    </source>
</evidence>
<dbReference type="AlphaFoldDB" id="A0ABD3SQA1"/>
<gene>
    <name evidence="9" type="ORF">ACHAXA_009331</name>
</gene>
<dbReference type="Gene3D" id="1.25.40.10">
    <property type="entry name" value="Tetratricopeptide repeat domain"/>
    <property type="match status" value="3"/>
</dbReference>
<dbReference type="SUPFAM" id="SSF48452">
    <property type="entry name" value="TPR-like"/>
    <property type="match status" value="4"/>
</dbReference>
<evidence type="ECO:0000313" key="9">
    <source>
        <dbReference type="EMBL" id="KAL3826722.1"/>
    </source>
</evidence>
<feature type="compositionally biased region" description="Low complexity" evidence="7">
    <location>
        <begin position="38"/>
        <end position="49"/>
    </location>
</feature>
<dbReference type="InterPro" id="IPR045075">
    <property type="entry name" value="Syf1-like"/>
</dbReference>
<dbReference type="InterPro" id="IPR011990">
    <property type="entry name" value="TPR-like_helical_dom_sf"/>
</dbReference>
<dbReference type="SMART" id="SM00386">
    <property type="entry name" value="HAT"/>
    <property type="match status" value="9"/>
</dbReference>
<dbReference type="Proteomes" id="UP001530377">
    <property type="component" value="Unassembled WGS sequence"/>
</dbReference>
<keyword evidence="2" id="KW-0507">mRNA processing</keyword>
<evidence type="ECO:0000256" key="7">
    <source>
        <dbReference type="SAM" id="MobiDB-lite"/>
    </source>
</evidence>
<dbReference type="EMBL" id="JALLPB020000015">
    <property type="protein sequence ID" value="KAL3826722.1"/>
    <property type="molecule type" value="Genomic_DNA"/>
</dbReference>
<keyword evidence="3" id="KW-0677">Repeat</keyword>
<dbReference type="GO" id="GO:0005634">
    <property type="term" value="C:nucleus"/>
    <property type="evidence" value="ECO:0007669"/>
    <property type="project" value="UniProtKB-SubCell"/>
</dbReference>
<evidence type="ECO:0000259" key="8">
    <source>
        <dbReference type="Pfam" id="PF06424"/>
    </source>
</evidence>
<proteinExistence type="predicted"/>
<evidence type="ECO:0000256" key="6">
    <source>
        <dbReference type="PROSITE-ProRule" id="PRU00339"/>
    </source>
</evidence>
<evidence type="ECO:0000313" key="10">
    <source>
        <dbReference type="Proteomes" id="UP001530377"/>
    </source>
</evidence>
<dbReference type="InterPro" id="IPR003107">
    <property type="entry name" value="HAT"/>
</dbReference>
<organism evidence="9 10">
    <name type="scientific">Cyclostephanos tholiformis</name>
    <dbReference type="NCBI Taxonomy" id="382380"/>
    <lineage>
        <taxon>Eukaryota</taxon>
        <taxon>Sar</taxon>
        <taxon>Stramenopiles</taxon>
        <taxon>Ochrophyta</taxon>
        <taxon>Bacillariophyta</taxon>
        <taxon>Coscinodiscophyceae</taxon>
        <taxon>Thalassiosirophycidae</taxon>
        <taxon>Stephanodiscales</taxon>
        <taxon>Stephanodiscaceae</taxon>
        <taxon>Cyclostephanos</taxon>
    </lineage>
</organism>
<dbReference type="Pfam" id="PF06424">
    <property type="entry name" value="PRP1_N"/>
    <property type="match status" value="2"/>
</dbReference>
<keyword evidence="6" id="KW-0802">TPR repeat</keyword>
<feature type="region of interest" description="Disordered" evidence="7">
    <location>
        <begin position="1"/>
        <end position="73"/>
    </location>
</feature>
<feature type="compositionally biased region" description="Low complexity" evidence="7">
    <location>
        <begin position="57"/>
        <end position="73"/>
    </location>
</feature>
<feature type="domain" description="PRP1 splicing factor N-terminal" evidence="8">
    <location>
        <begin position="193"/>
        <end position="273"/>
    </location>
</feature>
<accession>A0ABD3SQA1</accession>
<feature type="repeat" description="TPR" evidence="6">
    <location>
        <begin position="956"/>
        <end position="989"/>
    </location>
</feature>
<dbReference type="PROSITE" id="PS50005">
    <property type="entry name" value="TPR"/>
    <property type="match status" value="1"/>
</dbReference>
<dbReference type="GO" id="GO:0006397">
    <property type="term" value="P:mRNA processing"/>
    <property type="evidence" value="ECO:0007669"/>
    <property type="project" value="UniProtKB-KW"/>
</dbReference>
<reference evidence="9 10" key="1">
    <citation type="submission" date="2024-10" db="EMBL/GenBank/DDBJ databases">
        <title>Updated reference genomes for cyclostephanoid diatoms.</title>
        <authorList>
            <person name="Roberts W.R."/>
            <person name="Alverson A.J."/>
        </authorList>
    </citation>
    <scope>NUCLEOTIDE SEQUENCE [LARGE SCALE GENOMIC DNA]</scope>
    <source>
        <strain evidence="9 10">AJA228-03</strain>
    </source>
</reference>
<name>A0ABD3SQA1_9STRA</name>
<keyword evidence="4" id="KW-0508">mRNA splicing</keyword>
<evidence type="ECO:0000256" key="4">
    <source>
        <dbReference type="ARBA" id="ARBA00023187"/>
    </source>
</evidence>
<dbReference type="Pfam" id="PF13428">
    <property type="entry name" value="TPR_14"/>
    <property type="match status" value="1"/>
</dbReference>
<sequence length="1059" mass="115438">MSSYRPGGPRSSAREAPKGYIPGLGRGAAGFVTRSDVGPATGRPAAATGTDDDDDPALAAAASSSSGTGSRAAELRAAKLAMQKMQRAQQQQQQASSQFGQAPAGCRFFVTFCSSSALAVLPLSYWLPLRLFGAWLPLLPSFVHRQFSSYSDVAGAGRGASTYGGDTGVNSGPIGFGGGVYDEGGGDPTMEGSLFGGKNEQFDDDDDEADRIYEAIDERMNSKRRKHVNNGGGGGGASSSAIGDQFRELKQKLASVTEDEWAKIPDVGDYSLRHKQRRREDVFTPLTDSLLESRSMANSDATAGGGRYAMSGMAQVLDGTTTTASTGYRTNLSGLAEARSTVMTMSLDKMSDSVSGQTVVDPKGYLTSLSNTKIASAAEVGDINKARLLLKSVRDTNPKHGPGWIAAARVEEAAGKTAHARKLIMEGCENCPDSEDVWLEAARLHPVDQAKTILAAAARRIPTSHKVYLRAADLESSDYAKKAVLRKALEANPNSVTLWKAAIELENTDDARVLLGVAVEKVPHSVEMWLALARLETYENARKVLNQARKHLPTERAIWIAAAKLEEAQDHGDMVDRIVDKAVRSLDKHDAVVSREQWLKEAEAAEFAGAPLTSAAIVKWTAGRGVDDEDRQRTWADDANAALSRNAVATARAMLAHSLATFPTKRSFWLQAVDLETKHGTASSLDEVLAAASARLPKTEIFWLVRAKEKWLAGEVDKSRSILTEAFKANPEVKSCSLNGCSEPVWLAAVKLEWETGEIERARVLLTRARERAPTARIYMKSALLERECRQFEKALELLEDGMKRYPTFAKIYMMGGQICSEDLPKDRINLDRARKFYQLGLQQCTDSFVLWSLASQLEEQVAEYGTGSSNAGVTKARSLLELARLKNPKNPELWLSSIRLERRAGNEKLAVSLMARALQECPSSGLLLAENITMSPRVEQKSKSADAIKRCPDDPRVITAVASLFASERKHDKARKWFERAVKLDSDLGDSWAKWYAFELDVGTKDAQADIKQKCIAAEPKHGELWCKVSKAMSNRRKTTAEHLEAAAQNVLENIHKL</sequence>
<evidence type="ECO:0000256" key="5">
    <source>
        <dbReference type="ARBA" id="ARBA00023242"/>
    </source>
</evidence>
<feature type="domain" description="PRP1 splicing factor N-terminal" evidence="8">
    <location>
        <begin position="16"/>
        <end position="70"/>
    </location>
</feature>
<evidence type="ECO:0000256" key="2">
    <source>
        <dbReference type="ARBA" id="ARBA00022664"/>
    </source>
</evidence>